<dbReference type="EC" id="2.7.2.4" evidence="6 17"/>
<dbReference type="PROSITE" id="PS51671">
    <property type="entry name" value="ACT"/>
    <property type="match status" value="1"/>
</dbReference>
<dbReference type="GO" id="GO:0005829">
    <property type="term" value="C:cytosol"/>
    <property type="evidence" value="ECO:0007669"/>
    <property type="project" value="TreeGrafter"/>
</dbReference>
<dbReference type="CDD" id="cd04913">
    <property type="entry name" value="ACT_AKii-LysC-BS-like_1"/>
    <property type="match status" value="1"/>
</dbReference>
<feature type="binding site" evidence="16">
    <location>
        <begin position="7"/>
        <end position="10"/>
    </location>
    <ligand>
        <name>ATP</name>
        <dbReference type="ChEBI" id="CHEBI:30616"/>
    </ligand>
</feature>
<keyword evidence="11 17" id="KW-0418">Kinase</keyword>
<evidence type="ECO:0000256" key="10">
    <source>
        <dbReference type="ARBA" id="ARBA00022741"/>
    </source>
</evidence>
<evidence type="ECO:0000256" key="15">
    <source>
        <dbReference type="ARBA" id="ARBA00047872"/>
    </source>
</evidence>
<dbReference type="FunFam" id="3.30.2130.10:FF:000002">
    <property type="entry name" value="Aspartokinase"/>
    <property type="match status" value="1"/>
</dbReference>
<dbReference type="NCBIfam" id="TIGR00656">
    <property type="entry name" value="asp_kin_monofn"/>
    <property type="match status" value="1"/>
</dbReference>
<comment type="pathway">
    <text evidence="2 18">Amino-acid biosynthesis; L-lysine biosynthesis via DAP pathway; (S)-tetrahydrodipicolinate from L-aspartate: step 1/4.</text>
</comment>
<dbReference type="CDD" id="cd04923">
    <property type="entry name" value="ACT_AK-LysC-DapG-like_2"/>
    <property type="match status" value="1"/>
</dbReference>
<dbReference type="GO" id="GO:0009090">
    <property type="term" value="P:homoserine biosynthetic process"/>
    <property type="evidence" value="ECO:0007669"/>
    <property type="project" value="TreeGrafter"/>
</dbReference>
<dbReference type="InterPro" id="IPR018042">
    <property type="entry name" value="Aspartate_kinase_CS"/>
</dbReference>
<evidence type="ECO:0000256" key="17">
    <source>
        <dbReference type="RuleBase" id="RU003448"/>
    </source>
</evidence>
<dbReference type="PROSITE" id="PS00324">
    <property type="entry name" value="ASPARTOKINASE"/>
    <property type="match status" value="1"/>
</dbReference>
<comment type="caution">
    <text evidence="20">The sequence shown here is derived from an EMBL/GenBank/DDBJ whole genome shotgun (WGS) entry which is preliminary data.</text>
</comment>
<evidence type="ECO:0000256" key="14">
    <source>
        <dbReference type="ARBA" id="ARBA00023154"/>
    </source>
</evidence>
<comment type="pathway">
    <text evidence="4 18">Amino-acid biosynthesis; L-threonine biosynthesis; L-threonine from L-aspartate: step 1/5.</text>
</comment>
<keyword evidence="8 18" id="KW-0028">Amino-acid biosynthesis</keyword>
<feature type="binding site" evidence="16">
    <location>
        <begin position="173"/>
        <end position="174"/>
    </location>
    <ligand>
        <name>ATP</name>
        <dbReference type="ChEBI" id="CHEBI:30616"/>
    </ligand>
</feature>
<feature type="binding site" evidence="16">
    <location>
        <position position="74"/>
    </location>
    <ligand>
        <name>substrate</name>
    </ligand>
</feature>
<evidence type="ECO:0000256" key="5">
    <source>
        <dbReference type="ARBA" id="ARBA00010122"/>
    </source>
</evidence>
<evidence type="ECO:0000256" key="9">
    <source>
        <dbReference type="ARBA" id="ARBA00022679"/>
    </source>
</evidence>
<evidence type="ECO:0000256" key="7">
    <source>
        <dbReference type="ARBA" id="ARBA00016273"/>
    </source>
</evidence>
<protein>
    <recommendedName>
        <fullName evidence="7 17">Aspartokinase</fullName>
        <ecNumber evidence="6 17">2.7.2.4</ecNumber>
    </recommendedName>
</protein>
<dbReference type="Proteomes" id="UP000230956">
    <property type="component" value="Unassembled WGS sequence"/>
</dbReference>
<dbReference type="EMBL" id="PFNG01000044">
    <property type="protein sequence ID" value="PIZ41744.1"/>
    <property type="molecule type" value="Genomic_DNA"/>
</dbReference>
<dbReference type="Pfam" id="PF00696">
    <property type="entry name" value="AA_kinase"/>
    <property type="match status" value="1"/>
</dbReference>
<dbReference type="GO" id="GO:0004072">
    <property type="term" value="F:aspartate kinase activity"/>
    <property type="evidence" value="ECO:0007669"/>
    <property type="project" value="UniProtKB-EC"/>
</dbReference>
<dbReference type="CDD" id="cd04261">
    <property type="entry name" value="AAK_AKii-LysC-BS"/>
    <property type="match status" value="1"/>
</dbReference>
<dbReference type="Gene3D" id="3.40.1160.10">
    <property type="entry name" value="Acetylglutamate kinase-like"/>
    <property type="match status" value="1"/>
</dbReference>
<dbReference type="InterPro" id="IPR045865">
    <property type="entry name" value="ACT-like_dom_sf"/>
</dbReference>
<feature type="binding site" evidence="16">
    <location>
        <begin position="209"/>
        <end position="210"/>
    </location>
    <ligand>
        <name>ATP</name>
        <dbReference type="ChEBI" id="CHEBI:30616"/>
    </ligand>
</feature>
<dbReference type="InterPro" id="IPR054352">
    <property type="entry name" value="ACT_Aspartokinase"/>
</dbReference>
<evidence type="ECO:0000256" key="8">
    <source>
        <dbReference type="ARBA" id="ARBA00022605"/>
    </source>
</evidence>
<dbReference type="Gene3D" id="3.30.2130.10">
    <property type="entry name" value="VC0802-like"/>
    <property type="match status" value="1"/>
</dbReference>
<dbReference type="GO" id="GO:0009088">
    <property type="term" value="P:threonine biosynthetic process"/>
    <property type="evidence" value="ECO:0007669"/>
    <property type="project" value="UniProtKB-UniPathway"/>
</dbReference>
<evidence type="ECO:0000256" key="4">
    <source>
        <dbReference type="ARBA" id="ARBA00005139"/>
    </source>
</evidence>
<evidence type="ECO:0000256" key="11">
    <source>
        <dbReference type="ARBA" id="ARBA00022777"/>
    </source>
</evidence>
<accession>A0A2M7TAS6</accession>
<sequence>MGIVVQKFGGSSVADVDKIKNVARRAVATKAEGNSVVVVVSALGDTTDDLVELAHQISEKPPEREMDMLLSTGEQISVALLAMAIHALGHEAISFTGYQVGILTDDSHTKAKILDVNSERILQELNKGKIVIVAGFQGVTIDNDITTLGRGGSDTTAVALAASLKADKCEIYTDVDGVFTADPRIVPDASLVSEITYEEMLEMAATGAKVLQLRSVEYGRNNGVIINVRCSFTDCAGTVVKEEDQGMERPIISGVTHDASEGKITIFGVPDRPGIAAKVFRPLAASNINVDMIVQNVSYEGFTDISFTLGLDDVPRAEPTIQEIVRELGARGYDYNKDIAKVSIIGAGMKSHPGVAAEMFDVLAKNEINIQMISTSPIKIACVIDASNVETAVRALHEHFQLSEEAVTSETL</sequence>
<dbReference type="Pfam" id="PF01842">
    <property type="entry name" value="ACT"/>
    <property type="match status" value="1"/>
</dbReference>
<evidence type="ECO:0000256" key="13">
    <source>
        <dbReference type="ARBA" id="ARBA00022915"/>
    </source>
</evidence>
<keyword evidence="14" id="KW-0457">Lysine biosynthesis</keyword>
<dbReference type="SUPFAM" id="SSF55021">
    <property type="entry name" value="ACT-like"/>
    <property type="match status" value="2"/>
</dbReference>
<dbReference type="UniPathway" id="UPA00050">
    <property type="reaction ID" value="UER00461"/>
</dbReference>
<dbReference type="UniPathway" id="UPA00051">
    <property type="reaction ID" value="UER00462"/>
</dbReference>
<comment type="catalytic activity">
    <reaction evidence="15 17">
        <text>L-aspartate + ATP = 4-phospho-L-aspartate + ADP</text>
        <dbReference type="Rhea" id="RHEA:23776"/>
        <dbReference type="ChEBI" id="CHEBI:29991"/>
        <dbReference type="ChEBI" id="CHEBI:30616"/>
        <dbReference type="ChEBI" id="CHEBI:57535"/>
        <dbReference type="ChEBI" id="CHEBI:456216"/>
        <dbReference type="EC" id="2.7.2.4"/>
    </reaction>
</comment>
<dbReference type="InterPro" id="IPR001341">
    <property type="entry name" value="Asp_kinase"/>
</dbReference>
<reference evidence="21" key="1">
    <citation type="submission" date="2017-09" db="EMBL/GenBank/DDBJ databases">
        <title>Depth-based differentiation of microbial function through sediment-hosted aquifers and enrichment of novel symbionts in the deep terrestrial subsurface.</title>
        <authorList>
            <person name="Probst A.J."/>
            <person name="Ladd B."/>
            <person name="Jarett J.K."/>
            <person name="Geller-Mcgrath D.E."/>
            <person name="Sieber C.M.K."/>
            <person name="Emerson J.B."/>
            <person name="Anantharaman K."/>
            <person name="Thomas B.C."/>
            <person name="Malmstrom R."/>
            <person name="Stieglmeier M."/>
            <person name="Klingl A."/>
            <person name="Woyke T."/>
            <person name="Ryan C.M."/>
            <person name="Banfield J.F."/>
        </authorList>
    </citation>
    <scope>NUCLEOTIDE SEQUENCE [LARGE SCALE GENOMIC DNA]</scope>
</reference>
<dbReference type="GO" id="GO:0005524">
    <property type="term" value="F:ATP binding"/>
    <property type="evidence" value="ECO:0007669"/>
    <property type="project" value="UniProtKB-KW"/>
</dbReference>
<feature type="binding site" evidence="16">
    <location>
        <position position="47"/>
    </location>
    <ligand>
        <name>substrate</name>
    </ligand>
</feature>
<name>A0A2M7TAS6_9ACTN</name>
<dbReference type="InterPro" id="IPR005260">
    <property type="entry name" value="Asp_kin_monofn"/>
</dbReference>
<dbReference type="RefSeq" id="WP_286679063.1">
    <property type="nucleotide sequence ID" value="NZ_MNXI01000124.1"/>
</dbReference>
<dbReference type="InterPro" id="IPR036393">
    <property type="entry name" value="AceGlu_kinase-like_sf"/>
</dbReference>
<keyword evidence="9 17" id="KW-0808">Transferase</keyword>
<evidence type="ECO:0000259" key="19">
    <source>
        <dbReference type="PROSITE" id="PS51671"/>
    </source>
</evidence>
<dbReference type="PANTHER" id="PTHR21499:SF3">
    <property type="entry name" value="ASPARTOKINASE"/>
    <property type="match status" value="1"/>
</dbReference>
<dbReference type="UniPathway" id="UPA00034">
    <property type="reaction ID" value="UER00015"/>
</dbReference>
<dbReference type="PANTHER" id="PTHR21499">
    <property type="entry name" value="ASPARTATE KINASE"/>
    <property type="match status" value="1"/>
</dbReference>
<dbReference type="GO" id="GO:0009089">
    <property type="term" value="P:lysine biosynthetic process via diaminopimelate"/>
    <property type="evidence" value="ECO:0007669"/>
    <property type="project" value="UniProtKB-UniPathway"/>
</dbReference>
<dbReference type="AlphaFoldDB" id="A0A2M7TAS6"/>
<evidence type="ECO:0000256" key="18">
    <source>
        <dbReference type="RuleBase" id="RU004249"/>
    </source>
</evidence>
<dbReference type="NCBIfam" id="NF005155">
    <property type="entry name" value="PRK06635.1-4"/>
    <property type="match status" value="1"/>
</dbReference>
<evidence type="ECO:0000256" key="6">
    <source>
        <dbReference type="ARBA" id="ARBA00013059"/>
    </source>
</evidence>
<keyword evidence="10 16" id="KW-0547">Nucleotide-binding</keyword>
<comment type="function">
    <text evidence="1">Catalyzes the phosphorylation of the beta-carboxyl group of aspartic acid with ATP to yield 4-phospho-L-aspartate, which is involved in the branched biosynthetic pathway leading to the biosynthesis of amino acids lysine, threonine, isoleucine and methionine.</text>
</comment>
<dbReference type="NCBIfam" id="NF005154">
    <property type="entry name" value="PRK06635.1-2"/>
    <property type="match status" value="1"/>
</dbReference>
<organism evidence="20 21">
    <name type="scientific">Candidatus Aquicultor secundus</name>
    <dbReference type="NCBI Taxonomy" id="1973895"/>
    <lineage>
        <taxon>Bacteria</taxon>
        <taxon>Bacillati</taxon>
        <taxon>Actinomycetota</taxon>
        <taxon>Candidatus Aquicultoria</taxon>
        <taxon>Candidatus Aquicultorales</taxon>
        <taxon>Candidatus Aquicultoraceae</taxon>
        <taxon>Candidatus Aquicultor</taxon>
    </lineage>
</organism>
<dbReference type="NCBIfam" id="TIGR00657">
    <property type="entry name" value="asp_kinases"/>
    <property type="match status" value="1"/>
</dbReference>
<comment type="similarity">
    <text evidence="5 17">Belongs to the aspartokinase family.</text>
</comment>
<gene>
    <name evidence="20" type="ORF">COY37_01880</name>
</gene>
<dbReference type="SUPFAM" id="SSF53633">
    <property type="entry name" value="Carbamate kinase-like"/>
    <property type="match status" value="1"/>
</dbReference>
<feature type="domain" description="ACT" evidence="19">
    <location>
        <begin position="264"/>
        <end position="347"/>
    </location>
</feature>
<dbReference type="GO" id="GO:0019877">
    <property type="term" value="P:diaminopimelate biosynthetic process"/>
    <property type="evidence" value="ECO:0007669"/>
    <property type="project" value="UniProtKB-KW"/>
</dbReference>
<dbReference type="FunFam" id="3.40.1160.10:FF:000002">
    <property type="entry name" value="Aspartokinase"/>
    <property type="match status" value="1"/>
</dbReference>
<evidence type="ECO:0000256" key="12">
    <source>
        <dbReference type="ARBA" id="ARBA00022840"/>
    </source>
</evidence>
<dbReference type="InterPro" id="IPR001048">
    <property type="entry name" value="Asp/Glu/Uridylate_kinase"/>
</dbReference>
<evidence type="ECO:0000256" key="3">
    <source>
        <dbReference type="ARBA" id="ARBA00004986"/>
    </source>
</evidence>
<evidence type="ECO:0000256" key="1">
    <source>
        <dbReference type="ARBA" id="ARBA00002843"/>
    </source>
</evidence>
<dbReference type="PIRSF" id="PIRSF000726">
    <property type="entry name" value="Asp_kin"/>
    <property type="match status" value="1"/>
</dbReference>
<evidence type="ECO:0000313" key="21">
    <source>
        <dbReference type="Proteomes" id="UP000230956"/>
    </source>
</evidence>
<dbReference type="InterPro" id="IPR002912">
    <property type="entry name" value="ACT_dom"/>
</dbReference>
<proteinExistence type="inferred from homology"/>
<evidence type="ECO:0000256" key="16">
    <source>
        <dbReference type="PIRSR" id="PIRSR000726-1"/>
    </source>
</evidence>
<dbReference type="InterPro" id="IPR041740">
    <property type="entry name" value="AKii-LysC-BS"/>
</dbReference>
<keyword evidence="12 16" id="KW-0067">ATP-binding</keyword>
<comment type="pathway">
    <text evidence="3 18">Amino-acid biosynthesis; L-methionine biosynthesis via de novo pathway; L-homoserine from L-aspartate: step 1/3.</text>
</comment>
<evidence type="ECO:0000313" key="20">
    <source>
        <dbReference type="EMBL" id="PIZ41744.1"/>
    </source>
</evidence>
<feature type="binding site" evidence="16">
    <location>
        <position position="184"/>
    </location>
    <ligand>
        <name>ATP</name>
        <dbReference type="ChEBI" id="CHEBI:30616"/>
    </ligand>
</feature>
<dbReference type="Pfam" id="PF22468">
    <property type="entry name" value="ACT_9"/>
    <property type="match status" value="1"/>
</dbReference>
<evidence type="ECO:0000256" key="2">
    <source>
        <dbReference type="ARBA" id="ARBA00004766"/>
    </source>
</evidence>
<keyword evidence="13" id="KW-0220">Diaminopimelate biosynthesis</keyword>